<keyword evidence="3" id="KW-0539">Nucleus</keyword>
<comment type="caution">
    <text evidence="6">The sequence shown here is derived from an EMBL/GenBank/DDBJ whole genome shotgun (WGS) entry which is preliminary data.</text>
</comment>
<reference evidence="6" key="1">
    <citation type="submission" date="2023-01" db="EMBL/GenBank/DDBJ databases">
        <title>Genome assembly of the deep-sea coral Lophelia pertusa.</title>
        <authorList>
            <person name="Herrera S."/>
            <person name="Cordes E."/>
        </authorList>
    </citation>
    <scope>NUCLEOTIDE SEQUENCE</scope>
    <source>
        <strain evidence="6">USNM1676648</strain>
        <tissue evidence="6">Polyp</tissue>
    </source>
</reference>
<proteinExistence type="inferred from homology"/>
<dbReference type="GO" id="GO:0141221">
    <property type="term" value="F:histone deacetylase activity, hydrolytic mechanism"/>
    <property type="evidence" value="ECO:0007669"/>
    <property type="project" value="UniProtKB-EC"/>
</dbReference>
<feature type="region of interest" description="Disordered" evidence="5">
    <location>
        <begin position="1"/>
        <end position="26"/>
    </location>
</feature>
<dbReference type="GO" id="GO:0005634">
    <property type="term" value="C:nucleus"/>
    <property type="evidence" value="ECO:0007669"/>
    <property type="project" value="UniProtKB-SubCell"/>
</dbReference>
<dbReference type="GO" id="GO:0006334">
    <property type="term" value="P:nucleosome assembly"/>
    <property type="evidence" value="ECO:0007669"/>
    <property type="project" value="InterPro"/>
</dbReference>
<evidence type="ECO:0000313" key="6">
    <source>
        <dbReference type="EMBL" id="KAJ7373552.1"/>
    </source>
</evidence>
<evidence type="ECO:0000313" key="7">
    <source>
        <dbReference type="Proteomes" id="UP001163046"/>
    </source>
</evidence>
<dbReference type="EMBL" id="MU826830">
    <property type="protein sequence ID" value="KAJ7373552.1"/>
    <property type="molecule type" value="Genomic_DNA"/>
</dbReference>
<evidence type="ECO:0000256" key="2">
    <source>
        <dbReference type="ARBA" id="ARBA00009947"/>
    </source>
</evidence>
<dbReference type="Proteomes" id="UP001163046">
    <property type="component" value="Unassembled WGS sequence"/>
</dbReference>
<feature type="region of interest" description="Disordered" evidence="5">
    <location>
        <begin position="113"/>
        <end position="148"/>
    </location>
</feature>
<dbReference type="PANTHER" id="PTHR11875">
    <property type="entry name" value="TESTIS-SPECIFIC Y-ENCODED PROTEIN"/>
    <property type="match status" value="1"/>
</dbReference>
<dbReference type="FunFam" id="3.30.1120.90:FF:000001">
    <property type="entry name" value="Nucleosome assembly protein 1-like 1"/>
    <property type="match status" value="1"/>
</dbReference>
<feature type="compositionally biased region" description="Basic and acidic residues" evidence="5">
    <location>
        <begin position="402"/>
        <end position="412"/>
    </location>
</feature>
<gene>
    <name evidence="6" type="primary">NAP1L1</name>
    <name evidence="6" type="ORF">OS493_011154</name>
</gene>
<keyword evidence="6" id="KW-0378">Hydrolase</keyword>
<accession>A0A9W9Z1V4</accession>
<dbReference type="FunFam" id="1.20.5.1500:FF:000001">
    <property type="entry name" value="Nucleosome assembly protein 1-like 1"/>
    <property type="match status" value="1"/>
</dbReference>
<evidence type="ECO:0000256" key="4">
    <source>
        <dbReference type="RuleBase" id="RU003876"/>
    </source>
</evidence>
<name>A0A9W9Z1V4_9CNID</name>
<dbReference type="Gene3D" id="1.20.5.1500">
    <property type="match status" value="1"/>
</dbReference>
<dbReference type="Gene3D" id="3.30.1120.90">
    <property type="entry name" value="Nucleosome assembly protein"/>
    <property type="match status" value="1"/>
</dbReference>
<dbReference type="AlphaFoldDB" id="A0A9W9Z1V4"/>
<sequence length="412" mass="46748">MSDPTQEDLSGSEGDQMGSSPPNDTAAQLMLQNPQLLAALQGGLGRIVGQQSGYIQSLPKPVKRRIKALKNIQVECCKVEGLFYERVHALECEFAEKFKPLFEKRQKIVNGHVEPTDEECQWESDDEEEENEDKEEKGEEDVTQLSGEVKEKVKIDDEEKLETSELTDDVKGIPEFWLTALKNVDMLADMIQEHDEPILKHLLDIRVIFTGPDSNVDTTQYPQPTPMGFVLEFHFSPNPFFTNSVLTKSYKMKCEPDEDDPFSFEGPEIISTSGCHIEWKKGKNVTQKVVKKKQKKKGSGGRGQTRFVSKTIKNDSFFNFFAPPEVPEDEADMDEETEALLSADFEIGHFFRERVIPKAVLYFTGEALEEEFEEEEEEGDDGEEGEGDEEEDDDPDYQPPPDGDKPQECKNQ</sequence>
<evidence type="ECO:0000256" key="3">
    <source>
        <dbReference type="ARBA" id="ARBA00023242"/>
    </source>
</evidence>
<feature type="region of interest" description="Disordered" evidence="5">
    <location>
        <begin position="366"/>
        <end position="412"/>
    </location>
</feature>
<dbReference type="SUPFAM" id="SSF143113">
    <property type="entry name" value="NAP-like"/>
    <property type="match status" value="1"/>
</dbReference>
<feature type="compositionally biased region" description="Acidic residues" evidence="5">
    <location>
        <begin position="367"/>
        <end position="396"/>
    </location>
</feature>
<comment type="similarity">
    <text evidence="2 4">Belongs to the nucleosome assembly protein (NAP) family.</text>
</comment>
<dbReference type="OrthoDB" id="27325at2759"/>
<evidence type="ECO:0000256" key="5">
    <source>
        <dbReference type="SAM" id="MobiDB-lite"/>
    </source>
</evidence>
<dbReference type="InterPro" id="IPR037231">
    <property type="entry name" value="NAP-like_sf"/>
</dbReference>
<keyword evidence="7" id="KW-1185">Reference proteome</keyword>
<comment type="subcellular location">
    <subcellularLocation>
        <location evidence="1">Nucleus</location>
    </subcellularLocation>
</comment>
<evidence type="ECO:0000256" key="1">
    <source>
        <dbReference type="ARBA" id="ARBA00004123"/>
    </source>
</evidence>
<feature type="compositionally biased region" description="Acidic residues" evidence="5">
    <location>
        <begin position="116"/>
        <end position="142"/>
    </location>
</feature>
<organism evidence="6 7">
    <name type="scientific">Desmophyllum pertusum</name>
    <dbReference type="NCBI Taxonomy" id="174260"/>
    <lineage>
        <taxon>Eukaryota</taxon>
        <taxon>Metazoa</taxon>
        <taxon>Cnidaria</taxon>
        <taxon>Anthozoa</taxon>
        <taxon>Hexacorallia</taxon>
        <taxon>Scleractinia</taxon>
        <taxon>Caryophylliina</taxon>
        <taxon>Caryophylliidae</taxon>
        <taxon>Desmophyllum</taxon>
    </lineage>
</organism>
<protein>
    <submittedName>
        <fullName evidence="6">Nucleosome assembly protein 1-like 1</fullName>
        <ecNumber evidence="6">3.5.1.98</ecNumber>
    </submittedName>
</protein>
<dbReference type="EC" id="3.5.1.98" evidence="6"/>
<dbReference type="Pfam" id="PF00956">
    <property type="entry name" value="NAP"/>
    <property type="match status" value="1"/>
</dbReference>
<dbReference type="InterPro" id="IPR002164">
    <property type="entry name" value="NAP_family"/>
</dbReference>